<dbReference type="GeneID" id="38786958"/>
<organism evidence="3 4">
    <name type="scientific">Sparassis crispa</name>
    <dbReference type="NCBI Taxonomy" id="139825"/>
    <lineage>
        <taxon>Eukaryota</taxon>
        <taxon>Fungi</taxon>
        <taxon>Dikarya</taxon>
        <taxon>Basidiomycota</taxon>
        <taxon>Agaricomycotina</taxon>
        <taxon>Agaricomycetes</taxon>
        <taxon>Polyporales</taxon>
        <taxon>Sparassidaceae</taxon>
        <taxon>Sparassis</taxon>
    </lineage>
</organism>
<name>A0A401H6M1_9APHY</name>
<sequence>MPPLSTSNTLVLLVLVVVIFLSPVSLIIFAVLPRRTKQRALRPHSPPGSPTLAPAGRPPPHSHYAR</sequence>
<comment type="caution">
    <text evidence="3">The sequence shown here is derived from an EMBL/GenBank/DDBJ whole genome shotgun (WGS) entry which is preliminary data.</text>
</comment>
<feature type="transmembrane region" description="Helical" evidence="2">
    <location>
        <begin position="12"/>
        <end position="32"/>
    </location>
</feature>
<proteinExistence type="predicted"/>
<reference evidence="3 4" key="1">
    <citation type="journal article" date="2018" name="Sci. Rep.">
        <title>Genome sequence of the cauliflower mushroom Sparassis crispa (Hanabiratake) and its association with beneficial usage.</title>
        <authorList>
            <person name="Kiyama R."/>
            <person name="Furutani Y."/>
            <person name="Kawaguchi K."/>
            <person name="Nakanishi T."/>
        </authorList>
    </citation>
    <scope>NUCLEOTIDE SEQUENCE [LARGE SCALE GENOMIC DNA]</scope>
</reference>
<keyword evidence="2" id="KW-0472">Membrane</keyword>
<keyword evidence="2" id="KW-1133">Transmembrane helix</keyword>
<evidence type="ECO:0000256" key="1">
    <source>
        <dbReference type="SAM" id="MobiDB-lite"/>
    </source>
</evidence>
<dbReference type="InParanoid" id="A0A401H6M1"/>
<dbReference type="Proteomes" id="UP000287166">
    <property type="component" value="Unassembled WGS sequence"/>
</dbReference>
<feature type="region of interest" description="Disordered" evidence="1">
    <location>
        <begin position="37"/>
        <end position="66"/>
    </location>
</feature>
<keyword evidence="4" id="KW-1185">Reference proteome</keyword>
<accession>A0A401H6M1</accession>
<dbReference type="EMBL" id="BFAD01000018">
    <property type="protein sequence ID" value="GBE90041.1"/>
    <property type="molecule type" value="Genomic_DNA"/>
</dbReference>
<evidence type="ECO:0000313" key="3">
    <source>
        <dbReference type="EMBL" id="GBE90041.1"/>
    </source>
</evidence>
<protein>
    <submittedName>
        <fullName evidence="3">Uncharacterized protein</fullName>
    </submittedName>
</protein>
<evidence type="ECO:0000256" key="2">
    <source>
        <dbReference type="SAM" id="Phobius"/>
    </source>
</evidence>
<dbReference type="AlphaFoldDB" id="A0A401H6M1"/>
<gene>
    <name evidence="3" type="ORF">SCP_1800630</name>
</gene>
<feature type="compositionally biased region" description="Pro residues" evidence="1">
    <location>
        <begin position="56"/>
        <end position="66"/>
    </location>
</feature>
<dbReference type="RefSeq" id="XP_027620954.1">
    <property type="nucleotide sequence ID" value="XM_027765153.1"/>
</dbReference>
<keyword evidence="2" id="KW-0812">Transmembrane</keyword>
<evidence type="ECO:0000313" key="4">
    <source>
        <dbReference type="Proteomes" id="UP000287166"/>
    </source>
</evidence>